<evidence type="ECO:0000313" key="20">
    <source>
        <dbReference type="EMBL" id="SFD02465.1"/>
    </source>
</evidence>
<comment type="catalytic activity">
    <reaction evidence="17 19">
        <text>alpha-ribazole + adenosylcob(III)inamide-GDP = adenosylcob(III)alamin + GMP + H(+)</text>
        <dbReference type="Rhea" id="RHEA:16049"/>
        <dbReference type="ChEBI" id="CHEBI:10329"/>
        <dbReference type="ChEBI" id="CHEBI:15378"/>
        <dbReference type="ChEBI" id="CHEBI:18408"/>
        <dbReference type="ChEBI" id="CHEBI:58115"/>
        <dbReference type="ChEBI" id="CHEBI:60487"/>
        <dbReference type="EC" id="2.7.8.26"/>
    </reaction>
</comment>
<evidence type="ECO:0000256" key="13">
    <source>
        <dbReference type="ARBA" id="ARBA00023136"/>
    </source>
</evidence>
<proteinExistence type="inferred from homology"/>
<keyword evidence="8 19" id="KW-0169">Cobalamin biosynthesis</keyword>
<keyword evidence="11 19" id="KW-0460">Magnesium</keyword>
<dbReference type="PANTHER" id="PTHR34148">
    <property type="entry name" value="ADENOSYLCOBINAMIDE-GDP RIBAZOLETRANSFERASE"/>
    <property type="match status" value="1"/>
</dbReference>
<dbReference type="STRING" id="119641.SAMN05421842_11749"/>
<dbReference type="HAMAP" id="MF_00719">
    <property type="entry name" value="CobS"/>
    <property type="match status" value="1"/>
</dbReference>
<comment type="catalytic activity">
    <reaction evidence="18 19">
        <text>alpha-ribazole 5'-phosphate + adenosylcob(III)inamide-GDP = adenosylcob(III)alamin 5'-phosphate + GMP + H(+)</text>
        <dbReference type="Rhea" id="RHEA:23560"/>
        <dbReference type="ChEBI" id="CHEBI:15378"/>
        <dbReference type="ChEBI" id="CHEBI:57918"/>
        <dbReference type="ChEBI" id="CHEBI:58115"/>
        <dbReference type="ChEBI" id="CHEBI:60487"/>
        <dbReference type="ChEBI" id="CHEBI:60493"/>
        <dbReference type="EC" id="2.7.8.26"/>
    </reaction>
</comment>
<keyword evidence="10 19" id="KW-0812">Transmembrane</keyword>
<sequence>MKKLIKGLLMALTMFTIIPMPYVEWDDDGAKNMMKFYPVIGLIVGAIWMGIYYLLNLLNCSIILKSILLMIVPFIITGMLHLDGFMDVCDAILSRRDKEEKLRILKDSATGAFAVVSLVILFFIQFGTMYSFIEKGINPVALILIPIVSRSVVAYLLLSKPTIKQSSLGAYFKKGTNIIDRSILLISLILAFLAAYIFIGYKGMFMVGIMGIAITLATEKCIKEFGGISGDVAGFALVKGEIAGLLILSIIF</sequence>
<evidence type="ECO:0000256" key="16">
    <source>
        <dbReference type="ARBA" id="ARBA00032853"/>
    </source>
</evidence>
<dbReference type="GO" id="GO:0005886">
    <property type="term" value="C:plasma membrane"/>
    <property type="evidence" value="ECO:0007669"/>
    <property type="project" value="UniProtKB-SubCell"/>
</dbReference>
<evidence type="ECO:0000256" key="7">
    <source>
        <dbReference type="ARBA" id="ARBA00022475"/>
    </source>
</evidence>
<dbReference type="GO" id="GO:0051073">
    <property type="term" value="F:adenosylcobinamide-GDP ribazoletransferase activity"/>
    <property type="evidence" value="ECO:0007669"/>
    <property type="project" value="UniProtKB-UniRule"/>
</dbReference>
<evidence type="ECO:0000256" key="14">
    <source>
        <dbReference type="ARBA" id="ARBA00025228"/>
    </source>
</evidence>
<evidence type="ECO:0000256" key="2">
    <source>
        <dbReference type="ARBA" id="ARBA00004651"/>
    </source>
</evidence>
<evidence type="ECO:0000256" key="6">
    <source>
        <dbReference type="ARBA" id="ARBA00015850"/>
    </source>
</evidence>
<feature type="transmembrane region" description="Helical" evidence="19">
    <location>
        <begin position="139"/>
        <end position="158"/>
    </location>
</feature>
<keyword evidence="7 19" id="KW-1003">Cell membrane</keyword>
<comment type="similarity">
    <text evidence="4 19">Belongs to the CobS family.</text>
</comment>
<protein>
    <recommendedName>
        <fullName evidence="6 19">Adenosylcobinamide-GDP ribazoletransferase</fullName>
        <ecNumber evidence="5 19">2.7.8.26</ecNumber>
    </recommendedName>
    <alternativeName>
        <fullName evidence="16 19">Cobalamin synthase</fullName>
    </alternativeName>
    <alternativeName>
        <fullName evidence="15 19">Cobalamin-5'-phosphate synthase</fullName>
    </alternativeName>
</protein>
<organism evidence="20 21">
    <name type="scientific">Clostridium uliginosum</name>
    <dbReference type="NCBI Taxonomy" id="119641"/>
    <lineage>
        <taxon>Bacteria</taxon>
        <taxon>Bacillati</taxon>
        <taxon>Bacillota</taxon>
        <taxon>Clostridia</taxon>
        <taxon>Eubacteriales</taxon>
        <taxon>Clostridiaceae</taxon>
        <taxon>Clostridium</taxon>
    </lineage>
</organism>
<evidence type="ECO:0000256" key="1">
    <source>
        <dbReference type="ARBA" id="ARBA00001946"/>
    </source>
</evidence>
<keyword evidence="21" id="KW-1185">Reference proteome</keyword>
<dbReference type="GO" id="GO:0008818">
    <property type="term" value="F:cobalamin 5'-phosphate synthase activity"/>
    <property type="evidence" value="ECO:0007669"/>
    <property type="project" value="UniProtKB-UniRule"/>
</dbReference>
<evidence type="ECO:0000256" key="12">
    <source>
        <dbReference type="ARBA" id="ARBA00022989"/>
    </source>
</evidence>
<feature type="transmembrane region" description="Helical" evidence="19">
    <location>
        <begin position="178"/>
        <end position="199"/>
    </location>
</feature>
<comment type="subcellular location">
    <subcellularLocation>
        <location evidence="2 19">Cell membrane</location>
        <topology evidence="2 19">Multi-pass membrane protein</topology>
    </subcellularLocation>
</comment>
<dbReference type="AlphaFoldDB" id="A0A1I1NYC7"/>
<evidence type="ECO:0000256" key="15">
    <source>
        <dbReference type="ARBA" id="ARBA00032605"/>
    </source>
</evidence>
<accession>A0A1I1NYC7</accession>
<keyword evidence="12 19" id="KW-1133">Transmembrane helix</keyword>
<dbReference type="Pfam" id="PF02654">
    <property type="entry name" value="CobS"/>
    <property type="match status" value="1"/>
</dbReference>
<evidence type="ECO:0000256" key="18">
    <source>
        <dbReference type="ARBA" id="ARBA00049504"/>
    </source>
</evidence>
<name>A0A1I1NYC7_9CLOT</name>
<keyword evidence="9 19" id="KW-0808">Transferase</keyword>
<dbReference type="OrthoDB" id="9794626at2"/>
<feature type="transmembrane region" description="Helical" evidence="19">
    <location>
        <begin position="67"/>
        <end position="88"/>
    </location>
</feature>
<dbReference type="RefSeq" id="WP_090091846.1">
    <property type="nucleotide sequence ID" value="NZ_FOMG01000017.1"/>
</dbReference>
<evidence type="ECO:0000256" key="8">
    <source>
        <dbReference type="ARBA" id="ARBA00022573"/>
    </source>
</evidence>
<feature type="transmembrane region" description="Helical" evidence="19">
    <location>
        <begin position="36"/>
        <end position="55"/>
    </location>
</feature>
<comment type="cofactor">
    <cofactor evidence="1 19">
        <name>Mg(2+)</name>
        <dbReference type="ChEBI" id="CHEBI:18420"/>
    </cofactor>
</comment>
<gene>
    <name evidence="19" type="primary">cobS</name>
    <name evidence="20" type="ORF">SAMN05421842_11749</name>
</gene>
<dbReference type="Proteomes" id="UP000199263">
    <property type="component" value="Unassembled WGS sequence"/>
</dbReference>
<evidence type="ECO:0000256" key="17">
    <source>
        <dbReference type="ARBA" id="ARBA00048623"/>
    </source>
</evidence>
<keyword evidence="13 19" id="KW-0472">Membrane</keyword>
<comment type="function">
    <text evidence="14 19">Joins adenosylcobinamide-GDP and alpha-ribazole to generate adenosylcobalamin (Ado-cobalamin). Also synthesizes adenosylcobalamin 5'-phosphate from adenosylcobinamide-GDP and alpha-ribazole 5'-phosphate.</text>
</comment>
<evidence type="ECO:0000256" key="4">
    <source>
        <dbReference type="ARBA" id="ARBA00010561"/>
    </source>
</evidence>
<dbReference type="InterPro" id="IPR003805">
    <property type="entry name" value="CobS"/>
</dbReference>
<evidence type="ECO:0000256" key="10">
    <source>
        <dbReference type="ARBA" id="ARBA00022692"/>
    </source>
</evidence>
<evidence type="ECO:0000256" key="3">
    <source>
        <dbReference type="ARBA" id="ARBA00004663"/>
    </source>
</evidence>
<dbReference type="EMBL" id="FOMG01000017">
    <property type="protein sequence ID" value="SFD02465.1"/>
    <property type="molecule type" value="Genomic_DNA"/>
</dbReference>
<dbReference type="GO" id="GO:0009236">
    <property type="term" value="P:cobalamin biosynthetic process"/>
    <property type="evidence" value="ECO:0007669"/>
    <property type="project" value="UniProtKB-UniRule"/>
</dbReference>
<feature type="transmembrane region" description="Helical" evidence="19">
    <location>
        <begin position="6"/>
        <end position="24"/>
    </location>
</feature>
<evidence type="ECO:0000313" key="21">
    <source>
        <dbReference type="Proteomes" id="UP000199263"/>
    </source>
</evidence>
<evidence type="ECO:0000256" key="11">
    <source>
        <dbReference type="ARBA" id="ARBA00022842"/>
    </source>
</evidence>
<dbReference type="UniPathway" id="UPA00148">
    <property type="reaction ID" value="UER00238"/>
</dbReference>
<evidence type="ECO:0000256" key="5">
    <source>
        <dbReference type="ARBA" id="ARBA00013200"/>
    </source>
</evidence>
<comment type="pathway">
    <text evidence="3 19">Cofactor biosynthesis; adenosylcobalamin biosynthesis; adenosylcobalamin from cob(II)yrinate a,c-diamide: step 7/7.</text>
</comment>
<dbReference type="PANTHER" id="PTHR34148:SF1">
    <property type="entry name" value="ADENOSYLCOBINAMIDE-GDP RIBAZOLETRANSFERASE"/>
    <property type="match status" value="1"/>
</dbReference>
<feature type="transmembrane region" description="Helical" evidence="19">
    <location>
        <begin position="109"/>
        <end position="133"/>
    </location>
</feature>
<dbReference type="EC" id="2.7.8.26" evidence="5 19"/>
<evidence type="ECO:0000256" key="9">
    <source>
        <dbReference type="ARBA" id="ARBA00022679"/>
    </source>
</evidence>
<evidence type="ECO:0000256" key="19">
    <source>
        <dbReference type="HAMAP-Rule" id="MF_00719"/>
    </source>
</evidence>
<reference evidence="20 21" key="1">
    <citation type="submission" date="2016-10" db="EMBL/GenBank/DDBJ databases">
        <authorList>
            <person name="de Groot N.N."/>
        </authorList>
    </citation>
    <scope>NUCLEOTIDE SEQUENCE [LARGE SCALE GENOMIC DNA]</scope>
    <source>
        <strain evidence="20 21">DSM 12992</strain>
    </source>
</reference>